<evidence type="ECO:0000256" key="6">
    <source>
        <dbReference type="ARBA" id="ARBA00022737"/>
    </source>
</evidence>
<evidence type="ECO:0000313" key="12">
    <source>
        <dbReference type="Proteomes" id="UP001431783"/>
    </source>
</evidence>
<evidence type="ECO:0000256" key="4">
    <source>
        <dbReference type="ARBA" id="ARBA00022490"/>
    </source>
</evidence>
<evidence type="ECO:0000256" key="3">
    <source>
        <dbReference type="ARBA" id="ARBA00009884"/>
    </source>
</evidence>
<dbReference type="EMBL" id="JARQZJ010000002">
    <property type="protein sequence ID" value="KAK9870343.1"/>
    <property type="molecule type" value="Genomic_DNA"/>
</dbReference>
<dbReference type="InterPro" id="IPR036322">
    <property type="entry name" value="WD40_repeat_dom_sf"/>
</dbReference>
<comment type="caution">
    <text evidence="11">The sequence shown here is derived from an EMBL/GenBank/DDBJ whole genome shotgun (WGS) entry which is preliminary data.</text>
</comment>
<dbReference type="FunFam" id="3.40.50.2060:FF:000002">
    <property type="entry name" value="sec1 family domain-containing protein 1"/>
    <property type="match status" value="1"/>
</dbReference>
<keyword evidence="6" id="KW-0677">Repeat</keyword>
<dbReference type="InterPro" id="IPR043127">
    <property type="entry name" value="Sec-1-like_dom3a"/>
</dbReference>
<accession>A0AAW1TNV9</accession>
<keyword evidence="5" id="KW-0853">WD repeat</keyword>
<dbReference type="SUPFAM" id="SSF56815">
    <property type="entry name" value="Sec1/munc18-like (SM) proteins"/>
    <property type="match status" value="1"/>
</dbReference>
<evidence type="ECO:0000313" key="11">
    <source>
        <dbReference type="EMBL" id="KAK9870343.1"/>
    </source>
</evidence>
<dbReference type="GO" id="GO:0016020">
    <property type="term" value="C:membrane"/>
    <property type="evidence" value="ECO:0007669"/>
    <property type="project" value="UniProtKB-SubCell"/>
</dbReference>
<keyword evidence="4" id="KW-0963">Cytoplasm</keyword>
<dbReference type="InterPro" id="IPR001619">
    <property type="entry name" value="Sec1-like"/>
</dbReference>
<evidence type="ECO:0000256" key="8">
    <source>
        <dbReference type="ARBA" id="ARBA00056448"/>
    </source>
</evidence>
<gene>
    <name evidence="11" type="ORF">WA026_006428</name>
</gene>
<dbReference type="GO" id="GO:0016192">
    <property type="term" value="P:vesicle-mediated transport"/>
    <property type="evidence" value="ECO:0007669"/>
    <property type="project" value="InterPro"/>
</dbReference>
<evidence type="ECO:0000256" key="2">
    <source>
        <dbReference type="ARBA" id="ARBA00004496"/>
    </source>
</evidence>
<evidence type="ECO:0000256" key="5">
    <source>
        <dbReference type="ARBA" id="ARBA00022574"/>
    </source>
</evidence>
<keyword evidence="7" id="KW-0472">Membrane</keyword>
<dbReference type="Gene3D" id="3.40.50.2060">
    <property type="match status" value="1"/>
</dbReference>
<dbReference type="InterPro" id="IPR027482">
    <property type="entry name" value="Sec1-like_dom2"/>
</dbReference>
<sequence length="792" mass="89494">MGSIRQKQINAIKQMLNLNQPITKLTPSEPVWKVLIYDKTGQDIISPLFSVKELRELGVTLFVQLHSDRDPIPEVPAIYFCSPSDENLVRISQDFQKGVYDFYHLNFISPITRQKLEDLASAAIVTNSVANIQKVYDQYVNYISLEDDMCILKHQKSDNISYYAINKGDIKDTEMDNILDSIVDSLFSVFVTLGTVPIIRSPKGNAAELVSKKLDKKLRENLFDARNNLFHADAQSGNFNFQRPLLIILDRNIDMATPLHHTWTYQALAHDLLSLSLNRVIIEESTASGGVRAKNRSCELDSNDKFWATYKGSPFPTVAEAIQEELEQYKTSEEDVKKLKSSMGIDGESDIAMSLVTDNTAKITSAVNSLPQLLEKKRLIDMHTSVATAVLNSIKHRKLDTFFELEEKIMSKTQGIEKQVFDLICDPDAGNPEDKLRLFIIFYICTSHISETELNKYENALTDAGCDLYALKYIKRWKSYTKLASNPNHYEGAGTRTVSMFSKLVSQGSSFVMEGVKNLVVKRHNLPVTRIVDHLMELKNSQEMEEYHYLDPKQLKSTEIPKNRSPFQDAFVFIIGGGNYIEYQNLVDYAKLLFRLEQPHGTGEIYIAWQKGSGNYLATTGVDYMVNLFDRYGQIKDRIRLPGLCSGFEWDNEGDLLGIISQTPQVIIWDANTMKKITIDVGFKDTPTCLIWAKNLPVLAIGTSRGNVSIYDHNSSKRIPVIGKHTKRITCGAWNNDNLLALGSEDKTISISNIEADTLRVITLRAEPSEVQFSEMKVDERLNAGQNTVSVI</sequence>
<proteinExistence type="inferred from homology"/>
<dbReference type="Gene3D" id="3.40.50.1910">
    <property type="match status" value="1"/>
</dbReference>
<comment type="function">
    <text evidence="8">Non-vital for development.</text>
</comment>
<dbReference type="AlphaFoldDB" id="A0AAW1TNV9"/>
<dbReference type="InterPro" id="IPR036045">
    <property type="entry name" value="Sec1-like_sf"/>
</dbReference>
<dbReference type="InterPro" id="IPR043154">
    <property type="entry name" value="Sec-1-like_dom1"/>
</dbReference>
<dbReference type="Gene3D" id="1.25.40.60">
    <property type="match status" value="1"/>
</dbReference>
<dbReference type="PANTHER" id="PTHR11679">
    <property type="entry name" value="VESICLE PROTEIN SORTING-ASSOCIATED"/>
    <property type="match status" value="1"/>
</dbReference>
<comment type="similarity">
    <text evidence="3">Belongs to the STXBP/unc-18/SEC1 family.</text>
</comment>
<dbReference type="GO" id="GO:0005737">
    <property type="term" value="C:cytoplasm"/>
    <property type="evidence" value="ECO:0007669"/>
    <property type="project" value="UniProtKB-SubCell"/>
</dbReference>
<evidence type="ECO:0000259" key="10">
    <source>
        <dbReference type="Pfam" id="PF23389"/>
    </source>
</evidence>
<evidence type="ECO:0000256" key="1">
    <source>
        <dbReference type="ARBA" id="ARBA00004170"/>
    </source>
</evidence>
<dbReference type="SUPFAM" id="SSF50978">
    <property type="entry name" value="WD40 repeat-like"/>
    <property type="match status" value="1"/>
</dbReference>
<evidence type="ECO:0000256" key="7">
    <source>
        <dbReference type="ARBA" id="ARBA00023136"/>
    </source>
</evidence>
<dbReference type="InterPro" id="IPR015943">
    <property type="entry name" value="WD40/YVTN_repeat-like_dom_sf"/>
</dbReference>
<dbReference type="Pfam" id="PF23389">
    <property type="entry name" value="Beta-prop_WDR19_1st"/>
    <property type="match status" value="1"/>
</dbReference>
<keyword evidence="12" id="KW-1185">Reference proteome</keyword>
<reference evidence="11 12" key="1">
    <citation type="submission" date="2023-03" db="EMBL/GenBank/DDBJ databases">
        <title>Genome insight into feeding habits of ladybird beetles.</title>
        <authorList>
            <person name="Li H.-S."/>
            <person name="Huang Y.-H."/>
            <person name="Pang H."/>
        </authorList>
    </citation>
    <scope>NUCLEOTIDE SEQUENCE [LARGE SCALE GENOMIC DNA]</scope>
    <source>
        <strain evidence="11">SYSU_2023b</strain>
        <tissue evidence="11">Whole body</tissue>
    </source>
</reference>
<feature type="domain" description="WDR19 first beta-propeller" evidence="10">
    <location>
        <begin position="606"/>
        <end position="792"/>
    </location>
</feature>
<dbReference type="InterPro" id="IPR001680">
    <property type="entry name" value="WD40_rpt"/>
</dbReference>
<protein>
    <recommendedName>
        <fullName evidence="9">Protein sly1 homolog</fullName>
    </recommendedName>
</protein>
<dbReference type="FunFam" id="1.25.40.60:FF:000002">
    <property type="entry name" value="Sec1 family domain containing 1"/>
    <property type="match status" value="1"/>
</dbReference>
<comment type="subcellular location">
    <subcellularLocation>
        <location evidence="2">Cytoplasm</location>
    </subcellularLocation>
    <subcellularLocation>
        <location evidence="1">Membrane</location>
        <topology evidence="1">Peripheral membrane protein</topology>
    </subcellularLocation>
</comment>
<dbReference type="Gene3D" id="2.130.10.10">
    <property type="entry name" value="YVTN repeat-like/Quinoprotein amine dehydrogenase"/>
    <property type="match status" value="1"/>
</dbReference>
<dbReference type="InterPro" id="IPR057855">
    <property type="entry name" value="Beta-prop_WDR19_1st"/>
</dbReference>
<dbReference type="SMART" id="SM00320">
    <property type="entry name" value="WD40"/>
    <property type="match status" value="3"/>
</dbReference>
<dbReference type="Pfam" id="PF00995">
    <property type="entry name" value="Sec1"/>
    <property type="match status" value="1"/>
</dbReference>
<dbReference type="Proteomes" id="UP001431783">
    <property type="component" value="Unassembled WGS sequence"/>
</dbReference>
<dbReference type="Gene3D" id="3.90.830.10">
    <property type="entry name" value="Syntaxin Binding Protein 1, Chain A, domain 2"/>
    <property type="match status" value="1"/>
</dbReference>
<name>A0AAW1TNV9_9CUCU</name>
<organism evidence="11 12">
    <name type="scientific">Henosepilachna vigintioctopunctata</name>
    <dbReference type="NCBI Taxonomy" id="420089"/>
    <lineage>
        <taxon>Eukaryota</taxon>
        <taxon>Metazoa</taxon>
        <taxon>Ecdysozoa</taxon>
        <taxon>Arthropoda</taxon>
        <taxon>Hexapoda</taxon>
        <taxon>Insecta</taxon>
        <taxon>Pterygota</taxon>
        <taxon>Neoptera</taxon>
        <taxon>Endopterygota</taxon>
        <taxon>Coleoptera</taxon>
        <taxon>Polyphaga</taxon>
        <taxon>Cucujiformia</taxon>
        <taxon>Coccinelloidea</taxon>
        <taxon>Coccinellidae</taxon>
        <taxon>Epilachninae</taxon>
        <taxon>Epilachnini</taxon>
        <taxon>Henosepilachna</taxon>
    </lineage>
</organism>
<evidence type="ECO:0000256" key="9">
    <source>
        <dbReference type="ARBA" id="ARBA00073989"/>
    </source>
</evidence>